<dbReference type="Pfam" id="PF25182">
    <property type="entry name" value="NonGDSL"/>
    <property type="match status" value="1"/>
</dbReference>
<dbReference type="AlphaFoldDB" id="I4YSL3"/>
<evidence type="ECO:0000313" key="2">
    <source>
        <dbReference type="Proteomes" id="UP000003947"/>
    </source>
</evidence>
<sequence length="250" mass="26934">MGAGASARADNAPACSSASARLKGQSAIPGLAGKLFRHQPIRILAIGSSSTEGIGASSPDHTYPAQLEDDLAALWKEPVTVVNSGKGGETVIQTIERLEAALKADRYDLVIWQVGTNDAINGVDETAFRALLERGISAVRQSGTEMVLLDQQYFPSIKDLARYERFVNAVSATGFERKIGVFSRYALMKEWNSRSPEELRSMLSADGFHMGDKGYDRLADCMADALQAMVEHSVAEARPTVTAAASVRDR</sequence>
<dbReference type="GO" id="GO:0004622">
    <property type="term" value="F:phosphatidylcholine lysophospholipase activity"/>
    <property type="evidence" value="ECO:0007669"/>
    <property type="project" value="TreeGrafter"/>
</dbReference>
<dbReference type="InterPro" id="IPR036514">
    <property type="entry name" value="SGNH_hydro_sf"/>
</dbReference>
<name>I4YSL3_9HYPH</name>
<dbReference type="RefSeq" id="WP_009763005.1">
    <property type="nucleotide sequence ID" value="NZ_CP141048.1"/>
</dbReference>
<dbReference type="InterPro" id="IPR057572">
    <property type="entry name" value="NonGDSL"/>
</dbReference>
<dbReference type="EMBL" id="JH660645">
    <property type="protein sequence ID" value="EIM26955.1"/>
    <property type="molecule type" value="Genomic_DNA"/>
</dbReference>
<dbReference type="STRING" id="864069.MicloDRAFT_00035080"/>
<reference evidence="1 2" key="1">
    <citation type="submission" date="2012-02" db="EMBL/GenBank/DDBJ databases">
        <title>Improved High-Quality Draft sequence of Microvirga sp. WSM3557.</title>
        <authorList>
            <consortium name="US DOE Joint Genome Institute"/>
            <person name="Lucas S."/>
            <person name="Han J."/>
            <person name="Lapidus A."/>
            <person name="Cheng J.-F."/>
            <person name="Goodwin L."/>
            <person name="Pitluck S."/>
            <person name="Peters L."/>
            <person name="Zhang X."/>
            <person name="Detter J.C."/>
            <person name="Han C."/>
            <person name="Tapia R."/>
            <person name="Land M."/>
            <person name="Hauser L."/>
            <person name="Kyrpides N."/>
            <person name="Ivanova N."/>
            <person name="Pagani I."/>
            <person name="Brau L."/>
            <person name="Yates R."/>
            <person name="O'Hara G."/>
            <person name="Rui T."/>
            <person name="Howieson J."/>
            <person name="Reeve W."/>
            <person name="Woyke T."/>
        </authorList>
    </citation>
    <scope>NUCLEOTIDE SEQUENCE [LARGE SCALE GENOMIC DNA]</scope>
    <source>
        <strain evidence="1 2">WSM3557</strain>
    </source>
</reference>
<dbReference type="Gene3D" id="3.40.50.1110">
    <property type="entry name" value="SGNH hydrolase"/>
    <property type="match status" value="1"/>
</dbReference>
<proteinExistence type="predicted"/>
<gene>
    <name evidence="1" type="ORF">MicloDRAFT_00035080</name>
</gene>
<dbReference type="HOGENOM" id="CLU_065317_1_1_5"/>
<dbReference type="PANTHER" id="PTHR30383:SF5">
    <property type="entry name" value="SGNH HYDROLASE-TYPE ESTERASE DOMAIN-CONTAINING PROTEIN"/>
    <property type="match status" value="1"/>
</dbReference>
<evidence type="ECO:0000313" key="1">
    <source>
        <dbReference type="EMBL" id="EIM26955.1"/>
    </source>
</evidence>
<dbReference type="SUPFAM" id="SSF52266">
    <property type="entry name" value="SGNH hydrolase"/>
    <property type="match status" value="1"/>
</dbReference>
<protein>
    <submittedName>
        <fullName evidence="1">Lysophospholipase L1-like esterase</fullName>
    </submittedName>
</protein>
<dbReference type="InterPro" id="IPR051532">
    <property type="entry name" value="Ester_Hydrolysis_Enzymes"/>
</dbReference>
<dbReference type="eggNOG" id="COG2755">
    <property type="taxonomic scope" value="Bacteria"/>
</dbReference>
<keyword evidence="2" id="KW-1185">Reference proteome</keyword>
<dbReference type="Proteomes" id="UP000003947">
    <property type="component" value="Unassembled WGS sequence"/>
</dbReference>
<dbReference type="PATRIC" id="fig|864069.3.peg.3825"/>
<accession>I4YSL3</accession>
<organism evidence="1 2">
    <name type="scientific">Microvirga lotononidis</name>
    <dbReference type="NCBI Taxonomy" id="864069"/>
    <lineage>
        <taxon>Bacteria</taxon>
        <taxon>Pseudomonadati</taxon>
        <taxon>Pseudomonadota</taxon>
        <taxon>Alphaproteobacteria</taxon>
        <taxon>Hyphomicrobiales</taxon>
        <taxon>Methylobacteriaceae</taxon>
        <taxon>Microvirga</taxon>
    </lineage>
</organism>
<dbReference type="PANTHER" id="PTHR30383">
    <property type="entry name" value="THIOESTERASE 1/PROTEASE 1/LYSOPHOSPHOLIPASE L1"/>
    <property type="match status" value="1"/>
</dbReference>
<dbReference type="CDD" id="cd00229">
    <property type="entry name" value="SGNH_hydrolase"/>
    <property type="match status" value="1"/>
</dbReference>